<dbReference type="SMART" id="SM00487">
    <property type="entry name" value="DEXDc"/>
    <property type="match status" value="1"/>
</dbReference>
<dbReference type="Pfam" id="PF00270">
    <property type="entry name" value="DEAD"/>
    <property type="match status" value="1"/>
</dbReference>
<dbReference type="AlphaFoldDB" id="A0A1Y5PKX8"/>
<dbReference type="SUPFAM" id="SSF52540">
    <property type="entry name" value="P-loop containing nucleoside triphosphate hydrolases"/>
    <property type="match status" value="1"/>
</dbReference>
<dbReference type="GO" id="GO:0043138">
    <property type="term" value="F:3'-5' DNA helicase activity"/>
    <property type="evidence" value="ECO:0007669"/>
    <property type="project" value="TreeGrafter"/>
</dbReference>
<feature type="domain" description="Helicase ATP-binding" evidence="1">
    <location>
        <begin position="71"/>
        <end position="288"/>
    </location>
</feature>
<dbReference type="PROSITE" id="PS51192">
    <property type="entry name" value="HELICASE_ATP_BIND_1"/>
    <property type="match status" value="1"/>
</dbReference>
<evidence type="ECO:0000259" key="1">
    <source>
        <dbReference type="PROSITE" id="PS51192"/>
    </source>
</evidence>
<dbReference type="GO" id="GO:0005524">
    <property type="term" value="F:ATP binding"/>
    <property type="evidence" value="ECO:0007669"/>
    <property type="project" value="InterPro"/>
</dbReference>
<keyword evidence="2" id="KW-0547">Nucleotide-binding</keyword>
<gene>
    <name evidence="2" type="ORF">MHPYR_720010</name>
</gene>
<dbReference type="InterPro" id="IPR011545">
    <property type="entry name" value="DEAD/DEAH_box_helicase_dom"/>
</dbReference>
<keyword evidence="2" id="KW-0067">ATP-binding</keyword>
<proteinExistence type="predicted"/>
<dbReference type="EMBL" id="FLQS01000070">
    <property type="protein sequence ID" value="SBS79305.1"/>
    <property type="molecule type" value="Genomic_DNA"/>
</dbReference>
<dbReference type="InterPro" id="IPR027417">
    <property type="entry name" value="P-loop_NTPase"/>
</dbReference>
<reference evidence="2" key="1">
    <citation type="submission" date="2016-03" db="EMBL/GenBank/DDBJ databases">
        <authorList>
            <person name="Ploux O."/>
        </authorList>
    </citation>
    <scope>NUCLEOTIDE SEQUENCE</scope>
    <source>
        <strain evidence="2">UC10</strain>
    </source>
</reference>
<dbReference type="PANTHER" id="PTHR47957:SF3">
    <property type="entry name" value="ATP-DEPENDENT HELICASE HRQ1"/>
    <property type="match status" value="1"/>
</dbReference>
<name>A0A1Y5PKX8_9MYCO</name>
<accession>A0A1Y5PKX8</accession>
<dbReference type="PANTHER" id="PTHR47957">
    <property type="entry name" value="ATP-DEPENDENT HELICASE HRQ1"/>
    <property type="match status" value="1"/>
</dbReference>
<dbReference type="GO" id="GO:0003676">
    <property type="term" value="F:nucleic acid binding"/>
    <property type="evidence" value="ECO:0007669"/>
    <property type="project" value="InterPro"/>
</dbReference>
<dbReference type="GO" id="GO:0006289">
    <property type="term" value="P:nucleotide-excision repair"/>
    <property type="evidence" value="ECO:0007669"/>
    <property type="project" value="TreeGrafter"/>
</dbReference>
<keyword evidence="2" id="KW-0378">Hydrolase</keyword>
<protein>
    <submittedName>
        <fullName evidence="2">Putative helicase</fullName>
    </submittedName>
</protein>
<keyword evidence="2" id="KW-0347">Helicase</keyword>
<dbReference type="GO" id="GO:0036297">
    <property type="term" value="P:interstrand cross-link repair"/>
    <property type="evidence" value="ECO:0007669"/>
    <property type="project" value="TreeGrafter"/>
</dbReference>
<dbReference type="Gene3D" id="3.40.50.300">
    <property type="entry name" value="P-loop containing nucleotide triphosphate hydrolases"/>
    <property type="match status" value="1"/>
</dbReference>
<organism evidence="2">
    <name type="scientific">uncultured Mycobacterium sp</name>
    <dbReference type="NCBI Taxonomy" id="171292"/>
    <lineage>
        <taxon>Bacteria</taxon>
        <taxon>Bacillati</taxon>
        <taxon>Actinomycetota</taxon>
        <taxon>Actinomycetes</taxon>
        <taxon>Mycobacteriales</taxon>
        <taxon>Mycobacteriaceae</taxon>
        <taxon>Mycobacterium</taxon>
        <taxon>environmental samples</taxon>
    </lineage>
</organism>
<sequence length="860" mass="94497">MDRGLADPDTRRVLDEFLQDAETGIFRGPYVRVRLPFRAAADGWREHLEWYEGFTPYGHQAGAFARLSTYHRDDDRPQPTLVTTGTGSGKTEAFLYPILDHVQRANRAGVTGTKALILYPMNALANDQAKRLTEMITGNPELVGVSAALYTGESGQKRTRVTKDGLITDREIIRDTAPDILLTNYKMLDQLLLRAADSNIWRQSAHSLTYLVLDEFHTYDGAQGTDVSMLLRRLGITLKSHWQTGDRRFAEDDWARPLGQITPVATSATLGDGGDPAEMLDFAETVFGERFQPDAVITESRLSFEEWADGATDRVVAAGWTPIAEPDRDGLLTAGAELDSERRALAILDALYTRTSEAKPLADADPLMLDLVKAHPVIATLVGETTEATPIDDSSPEAALIDLLSHVRAKFGRAALNVDVHLWIRELTRLGRAATGSPEFVWDDDGVRITDPDGAPASYLPAVYCRHCNRSGWGVVLGPTGWELDSDDSTIRRRKQRNDDRFRALIHAPAEAAAFDPTQQPDPHAASRLSWLVVPERRIALTTPSEKDVEEGNALPVLAHTGDSAGVDSVNDTCPSCRQTDGIRFLGSAISTMLSVSLSTMFGTPNLDSREKRALVFTDSVQDAAHRAGFIQSRSHALTLRTLVRQALAAGEADMDSLSHRLIDAAGTDRAHRYRLLPPELTEREAFAPFWNQAAVAVKMRNRVRRRLLLDILLEFGLRSGVGRTLESTGSAVATLDVAETLLRTCAAEALEAAEIQLSTSGPTDAQLIAWVRGVLERMRSRGAIDHEWFIKFRQQDGNRWWITGGRDRGEGMPGFGKGNSAPAFPVLGGSARDTDLASIHRLTWCYRGVGMKKVPSELG</sequence>
<dbReference type="InterPro" id="IPR014001">
    <property type="entry name" value="Helicase_ATP-bd"/>
</dbReference>
<evidence type="ECO:0000313" key="2">
    <source>
        <dbReference type="EMBL" id="SBS79305.1"/>
    </source>
</evidence>